<dbReference type="InterPro" id="IPR051785">
    <property type="entry name" value="MMCE/EMCE_epimerase"/>
</dbReference>
<dbReference type="RefSeq" id="WP_132484574.1">
    <property type="nucleotide sequence ID" value="NZ_SMKW01000013.1"/>
</dbReference>
<evidence type="ECO:0000259" key="2">
    <source>
        <dbReference type="PROSITE" id="PS51819"/>
    </source>
</evidence>
<dbReference type="PANTHER" id="PTHR43048:SF4">
    <property type="entry name" value="RING-CLEAVING DIOXYGENASE-RELATED"/>
    <property type="match status" value="1"/>
</dbReference>
<organism evidence="3 4">
    <name type="scientific">Saccharopolyspora elongata</name>
    <dbReference type="NCBI Taxonomy" id="2530387"/>
    <lineage>
        <taxon>Bacteria</taxon>
        <taxon>Bacillati</taxon>
        <taxon>Actinomycetota</taxon>
        <taxon>Actinomycetes</taxon>
        <taxon>Pseudonocardiales</taxon>
        <taxon>Pseudonocardiaceae</taxon>
        <taxon>Saccharopolyspora</taxon>
    </lineage>
</organism>
<dbReference type="InterPro" id="IPR037523">
    <property type="entry name" value="VOC_core"/>
</dbReference>
<dbReference type="InterPro" id="IPR004360">
    <property type="entry name" value="Glyas_Fos-R_dOase_dom"/>
</dbReference>
<dbReference type="OrthoDB" id="9798201at2"/>
<dbReference type="Proteomes" id="UP000294947">
    <property type="component" value="Unassembled WGS sequence"/>
</dbReference>
<accession>A0A4R4Z2Q9</accession>
<proteinExistence type="predicted"/>
<dbReference type="PROSITE" id="PS51819">
    <property type="entry name" value="VOC"/>
    <property type="match status" value="1"/>
</dbReference>
<sequence>MFREAFPILSTPDLGRAMRFYCDVLGFESQYRFPTEGEPEFVTLRLESLKLGLGANPEVRPGRHFALWLYTDDVDEAVGRLRAAGVPILREPQDMPWGERIATAADPDDNQIHLGAAIT</sequence>
<dbReference type="AlphaFoldDB" id="A0A4R4Z2Q9"/>
<dbReference type="GO" id="GO:0046872">
    <property type="term" value="F:metal ion binding"/>
    <property type="evidence" value="ECO:0007669"/>
    <property type="project" value="UniProtKB-KW"/>
</dbReference>
<evidence type="ECO:0000313" key="3">
    <source>
        <dbReference type="EMBL" id="TDD52245.1"/>
    </source>
</evidence>
<comment type="caution">
    <text evidence="3">The sequence shown here is derived from an EMBL/GenBank/DDBJ whole genome shotgun (WGS) entry which is preliminary data.</text>
</comment>
<dbReference type="GO" id="GO:0004493">
    <property type="term" value="F:methylmalonyl-CoA epimerase activity"/>
    <property type="evidence" value="ECO:0007669"/>
    <property type="project" value="TreeGrafter"/>
</dbReference>
<dbReference type="GO" id="GO:0046491">
    <property type="term" value="P:L-methylmalonyl-CoA metabolic process"/>
    <property type="evidence" value="ECO:0007669"/>
    <property type="project" value="TreeGrafter"/>
</dbReference>
<keyword evidence="4" id="KW-1185">Reference proteome</keyword>
<protein>
    <submittedName>
        <fullName evidence="3">Bleomycin resistance protein</fullName>
    </submittedName>
</protein>
<reference evidence="3 4" key="1">
    <citation type="submission" date="2019-03" db="EMBL/GenBank/DDBJ databases">
        <title>Draft genome sequences of novel Actinobacteria.</title>
        <authorList>
            <person name="Sahin N."/>
            <person name="Ay H."/>
            <person name="Saygin H."/>
        </authorList>
    </citation>
    <scope>NUCLEOTIDE SEQUENCE [LARGE SCALE GENOMIC DNA]</scope>
    <source>
        <strain evidence="3 4">7K502</strain>
    </source>
</reference>
<dbReference type="Pfam" id="PF00903">
    <property type="entry name" value="Glyoxalase"/>
    <property type="match status" value="1"/>
</dbReference>
<dbReference type="SUPFAM" id="SSF54593">
    <property type="entry name" value="Glyoxalase/Bleomycin resistance protein/Dihydroxybiphenyl dioxygenase"/>
    <property type="match status" value="1"/>
</dbReference>
<name>A0A4R4Z2Q9_9PSEU</name>
<dbReference type="EMBL" id="SMKW01000013">
    <property type="protein sequence ID" value="TDD52245.1"/>
    <property type="molecule type" value="Genomic_DNA"/>
</dbReference>
<gene>
    <name evidence="3" type="ORF">E1288_12780</name>
</gene>
<keyword evidence="1" id="KW-0479">Metal-binding</keyword>
<dbReference type="Gene3D" id="3.10.180.10">
    <property type="entry name" value="2,3-Dihydroxybiphenyl 1,2-Dioxygenase, domain 1"/>
    <property type="match status" value="1"/>
</dbReference>
<feature type="domain" description="VOC" evidence="2">
    <location>
        <begin position="3"/>
        <end position="117"/>
    </location>
</feature>
<dbReference type="InterPro" id="IPR029068">
    <property type="entry name" value="Glyas_Bleomycin-R_OHBP_Dase"/>
</dbReference>
<evidence type="ECO:0000313" key="4">
    <source>
        <dbReference type="Proteomes" id="UP000294947"/>
    </source>
</evidence>
<dbReference type="PANTHER" id="PTHR43048">
    <property type="entry name" value="METHYLMALONYL-COA EPIMERASE"/>
    <property type="match status" value="1"/>
</dbReference>
<evidence type="ECO:0000256" key="1">
    <source>
        <dbReference type="ARBA" id="ARBA00022723"/>
    </source>
</evidence>